<sequence length="361" mass="39284">MSKKYLSLALAISTVSVAQAGTVTTDGEDLLINTESGIEVKRSDDSASFQLGGRIQWDYDATQSDDNGVDTKDFDVRRARLYVKGHYGDWAYKTQFNVAESDGVDGGDVEDLYIRYLGFGSVASVTIGKQKEPFGLEALTSSKDISALERSAMTERYAPGRSGGIQLSGKGRNWTYGVGYFEADGDGSNDFNNTAITARGTFAPILTNDAVVHLGAGYTKRDADVQADEVDTYNLELAGRTGPFHAQAEYFDSEEGQFGVDGYYVQLGWVITGESRPYKAGVFKRVKPSSPKGAWELIARFEDGDGKYSDVGLATTNGEQKTLGVNYYANNNVRLGLSYMDGKEANGESGDEVRARFQYAF</sequence>
<dbReference type="Pfam" id="PF07396">
    <property type="entry name" value="Porin_O_P"/>
    <property type="match status" value="1"/>
</dbReference>
<gene>
    <name evidence="1" type="ORF">LCGC14_0897820</name>
</gene>
<dbReference type="EMBL" id="LAZR01002906">
    <property type="protein sequence ID" value="KKN24140.1"/>
    <property type="molecule type" value="Genomic_DNA"/>
</dbReference>
<accession>A0A0F9NX99</accession>
<dbReference type="InterPro" id="IPR023614">
    <property type="entry name" value="Porin_dom_sf"/>
</dbReference>
<dbReference type="Gene3D" id="2.40.160.10">
    <property type="entry name" value="Porin"/>
    <property type="match status" value="1"/>
</dbReference>
<dbReference type="SUPFAM" id="SSF56935">
    <property type="entry name" value="Porins"/>
    <property type="match status" value="1"/>
</dbReference>
<proteinExistence type="predicted"/>
<evidence type="ECO:0008006" key="2">
    <source>
        <dbReference type="Google" id="ProtNLM"/>
    </source>
</evidence>
<protein>
    <recommendedName>
        <fullName evidence="2">ATPase</fullName>
    </recommendedName>
</protein>
<organism evidence="1">
    <name type="scientific">marine sediment metagenome</name>
    <dbReference type="NCBI Taxonomy" id="412755"/>
    <lineage>
        <taxon>unclassified sequences</taxon>
        <taxon>metagenomes</taxon>
        <taxon>ecological metagenomes</taxon>
    </lineage>
</organism>
<dbReference type="InterPro" id="IPR010870">
    <property type="entry name" value="Porin_O/P"/>
</dbReference>
<evidence type="ECO:0000313" key="1">
    <source>
        <dbReference type="EMBL" id="KKN24140.1"/>
    </source>
</evidence>
<name>A0A0F9NX99_9ZZZZ</name>
<dbReference type="AlphaFoldDB" id="A0A0F9NX99"/>
<comment type="caution">
    <text evidence="1">The sequence shown here is derived from an EMBL/GenBank/DDBJ whole genome shotgun (WGS) entry which is preliminary data.</text>
</comment>
<reference evidence="1" key="1">
    <citation type="journal article" date="2015" name="Nature">
        <title>Complex archaea that bridge the gap between prokaryotes and eukaryotes.</title>
        <authorList>
            <person name="Spang A."/>
            <person name="Saw J.H."/>
            <person name="Jorgensen S.L."/>
            <person name="Zaremba-Niedzwiedzka K."/>
            <person name="Martijn J."/>
            <person name="Lind A.E."/>
            <person name="van Eijk R."/>
            <person name="Schleper C."/>
            <person name="Guy L."/>
            <person name="Ettema T.J."/>
        </authorList>
    </citation>
    <scope>NUCLEOTIDE SEQUENCE</scope>
</reference>